<dbReference type="Gene3D" id="2.60.120.260">
    <property type="entry name" value="Galactose-binding domain-like"/>
    <property type="match status" value="1"/>
</dbReference>
<dbReference type="GeneID" id="18937592"/>
<dbReference type="VEuPathDB" id="FungiDB:MELLADRAFT_96414"/>
<evidence type="ECO:0000256" key="2">
    <source>
        <dbReference type="ARBA" id="ARBA00022692"/>
    </source>
</evidence>
<protein>
    <recommendedName>
        <fullName evidence="5">SUN domain-containing protein</fullName>
    </recommendedName>
</protein>
<name>F4RER2_MELLP</name>
<evidence type="ECO:0000313" key="7">
    <source>
        <dbReference type="Proteomes" id="UP000001072"/>
    </source>
</evidence>
<keyword evidence="2" id="KW-0812">Transmembrane</keyword>
<keyword evidence="7" id="KW-1185">Reference proteome</keyword>
<dbReference type="InterPro" id="IPR045119">
    <property type="entry name" value="SUN1-5"/>
</dbReference>
<dbReference type="InParanoid" id="F4RER2"/>
<dbReference type="HOGENOM" id="CLU_061611_0_0_1"/>
<keyword evidence="4" id="KW-0472">Membrane</keyword>
<dbReference type="GO" id="GO:0043495">
    <property type="term" value="F:protein-membrane adaptor activity"/>
    <property type="evidence" value="ECO:0007669"/>
    <property type="project" value="TreeGrafter"/>
</dbReference>
<evidence type="ECO:0000256" key="4">
    <source>
        <dbReference type="ARBA" id="ARBA00023136"/>
    </source>
</evidence>
<dbReference type="AlphaFoldDB" id="F4RER2"/>
<dbReference type="KEGG" id="mlr:MELLADRAFT_96414"/>
<dbReference type="OrthoDB" id="342281at2759"/>
<gene>
    <name evidence="6" type="ORF">MELLADRAFT_96414</name>
</gene>
<dbReference type="PANTHER" id="PTHR12911:SF8">
    <property type="entry name" value="KLAROID PROTEIN-RELATED"/>
    <property type="match status" value="1"/>
</dbReference>
<evidence type="ECO:0000313" key="6">
    <source>
        <dbReference type="EMBL" id="EGG09144.1"/>
    </source>
</evidence>
<dbReference type="PROSITE" id="PS51469">
    <property type="entry name" value="SUN"/>
    <property type="match status" value="1"/>
</dbReference>
<dbReference type="Proteomes" id="UP000001072">
    <property type="component" value="Unassembled WGS sequence"/>
</dbReference>
<sequence length="290" mass="32095">MNNQNSFGRAVGLALRGAIQPLMRQRAAIIALAALFVALKNLADLQQIHVKFIELEGRIQWVEHNDDMLAKTFEDDEFAGEGGMDAHQYYKSISTGDITSYIKTSKEVKFMAEECMKQSLKDRNWRRDFAFLKTGGDIISGLTSNTMKTTHNQQFSSVGPEMAISGDASSGACWAFPGRAGQIAISLSRRIKVQATTIEHIGAKLAQKEITLAPKDFELWGIEGGGEVLAKRPLIKGFYDINNASTIQTFEVIEGDPGSTYQKVLLKILSNHGNSQHTCLYRVRIHGKEV</sequence>
<reference evidence="7" key="1">
    <citation type="journal article" date="2011" name="Proc. Natl. Acad. Sci. U.S.A.">
        <title>Obligate biotrophy features unraveled by the genomic analysis of rust fungi.</title>
        <authorList>
            <person name="Duplessis S."/>
            <person name="Cuomo C.A."/>
            <person name="Lin Y.-C."/>
            <person name="Aerts A."/>
            <person name="Tisserant E."/>
            <person name="Veneault-Fourrey C."/>
            <person name="Joly D.L."/>
            <person name="Hacquard S."/>
            <person name="Amselem J."/>
            <person name="Cantarel B.L."/>
            <person name="Chiu R."/>
            <person name="Coutinho P.M."/>
            <person name="Feau N."/>
            <person name="Field M."/>
            <person name="Frey P."/>
            <person name="Gelhaye E."/>
            <person name="Goldberg J."/>
            <person name="Grabherr M.G."/>
            <person name="Kodira C.D."/>
            <person name="Kohler A."/>
            <person name="Kuees U."/>
            <person name="Lindquist E.A."/>
            <person name="Lucas S.M."/>
            <person name="Mago R."/>
            <person name="Mauceli E."/>
            <person name="Morin E."/>
            <person name="Murat C."/>
            <person name="Pangilinan J.L."/>
            <person name="Park R."/>
            <person name="Pearson M."/>
            <person name="Quesneville H."/>
            <person name="Rouhier N."/>
            <person name="Sakthikumar S."/>
            <person name="Salamov A.A."/>
            <person name="Schmutz J."/>
            <person name="Selles B."/>
            <person name="Shapiro H."/>
            <person name="Tanguay P."/>
            <person name="Tuskan G.A."/>
            <person name="Henrissat B."/>
            <person name="Van de Peer Y."/>
            <person name="Rouze P."/>
            <person name="Ellis J.G."/>
            <person name="Dodds P.N."/>
            <person name="Schein J.E."/>
            <person name="Zhong S."/>
            <person name="Hamelin R.C."/>
            <person name="Grigoriev I.V."/>
            <person name="Szabo L.J."/>
            <person name="Martin F."/>
        </authorList>
    </citation>
    <scope>NUCLEOTIDE SEQUENCE [LARGE SCALE GENOMIC DNA]</scope>
    <source>
        <strain evidence="7">98AG31 / pathotype 3-4-7</strain>
    </source>
</reference>
<organism evidence="7">
    <name type="scientific">Melampsora larici-populina (strain 98AG31 / pathotype 3-4-7)</name>
    <name type="common">Poplar leaf rust fungus</name>
    <dbReference type="NCBI Taxonomy" id="747676"/>
    <lineage>
        <taxon>Eukaryota</taxon>
        <taxon>Fungi</taxon>
        <taxon>Dikarya</taxon>
        <taxon>Basidiomycota</taxon>
        <taxon>Pucciniomycotina</taxon>
        <taxon>Pucciniomycetes</taxon>
        <taxon>Pucciniales</taxon>
        <taxon>Melampsoraceae</taxon>
        <taxon>Melampsora</taxon>
    </lineage>
</organism>
<evidence type="ECO:0000256" key="3">
    <source>
        <dbReference type="ARBA" id="ARBA00022989"/>
    </source>
</evidence>
<dbReference type="GO" id="GO:0034993">
    <property type="term" value="C:meiotic nuclear membrane microtubule tethering complex"/>
    <property type="evidence" value="ECO:0007669"/>
    <property type="project" value="TreeGrafter"/>
</dbReference>
<keyword evidence="3" id="KW-1133">Transmembrane helix</keyword>
<evidence type="ECO:0000259" key="5">
    <source>
        <dbReference type="PROSITE" id="PS51469"/>
    </source>
</evidence>
<proteinExistence type="predicted"/>
<feature type="domain" description="SUN" evidence="5">
    <location>
        <begin position="113"/>
        <end position="290"/>
    </location>
</feature>
<dbReference type="Pfam" id="PF07738">
    <property type="entry name" value="Sad1_UNC"/>
    <property type="match status" value="1"/>
</dbReference>
<comment type="subcellular location">
    <subcellularLocation>
        <location evidence="1">Membrane</location>
    </subcellularLocation>
</comment>
<dbReference type="EMBL" id="GL883098">
    <property type="protein sequence ID" value="EGG09144.1"/>
    <property type="molecule type" value="Genomic_DNA"/>
</dbReference>
<evidence type="ECO:0000256" key="1">
    <source>
        <dbReference type="ARBA" id="ARBA00004370"/>
    </source>
</evidence>
<dbReference type="PANTHER" id="PTHR12911">
    <property type="entry name" value="SAD1/UNC-84-LIKE PROTEIN-RELATED"/>
    <property type="match status" value="1"/>
</dbReference>
<dbReference type="eggNOG" id="KOG2687">
    <property type="taxonomic scope" value="Eukaryota"/>
</dbReference>
<dbReference type="InterPro" id="IPR012919">
    <property type="entry name" value="SUN_dom"/>
</dbReference>
<accession>F4RER2</accession>
<dbReference type="RefSeq" id="XP_007407504.1">
    <property type="nucleotide sequence ID" value="XM_007407442.1"/>
</dbReference>